<evidence type="ECO:0000259" key="8">
    <source>
        <dbReference type="Pfam" id="PF02010"/>
    </source>
</evidence>
<dbReference type="InterPro" id="IPR013783">
    <property type="entry name" value="Ig-like_fold"/>
</dbReference>
<evidence type="ECO:0000256" key="5">
    <source>
        <dbReference type="ARBA" id="ARBA00023136"/>
    </source>
</evidence>
<accession>F0Y8X7</accession>
<sequence>MLGALFVAALAAANPTPTPTSAPTSAPSAPSSCPTVAPTLSLAPTRVPTSRPSPEPTTSLPSPAPSSCPTAAPTMTKAPTRQRRNWAATGLEIGVDYSSAAICADYLAFGRQLNWGGTPGLVLNDNLFSWDGSDLFNPYYVVYEMSGPYYEANYARNENGMSIELTGDARTSKLYDIGAEIMDHFHECSMTLNCAARTWYLPIRQSSSTWSRFWNVGMCGGGVEINSDQYQRGVCWCPTASYAAGGSFHSKMIRPCSSATGGWDDTSGWDPNFVRGNSWGACVSQLATVWDGLSINVDFGPSALPSAPPSPAPSAVPTGMPLPYPTLAPSPYPTPACDADAHLYRLALSGAGWAAGAAFVLDHRDPAEALVVEGGLDAFGGAYARGATVATGDGAEVFVCLWDGCYDLSVRGNATAPARLDFRDADGHRFACDGVGCAESFCALAGDLYDRPTVAPTVDPTARPTAAPLEAPGAVGSCDALTVSAASSTGGGGRPLAYAWAVVATPAGQGCAAAVAAALGDAESASVPPATMAACRGRSLDVTATATRFDGAAGFATAAARVDTAPLPGLAILGGAVQTARPAAGVRVAAVATAAACANSQTPTSNALTFSWSGSLVRDGAVVALPPSASLDGRVYETADVRAGDVFDLAVAVSDGQRRNEAAATVTTAASALVAAIAGGDRTVDGGDAVVLDASASWDPDDAAAALAFRWDCAGADVAGAVASFAASGLAPGAAKTCAVTVSSADAREATATATIARRDGAAAVAAAVVGQPAARVNPSAKLVLAGDAPAGDRAWTLDAGVLAGGASLDAAALTRLDAASLALAAGALAPGASYAFTLRSGAGAATVRITTNAPPFAGTLAASPSAGVALATPFFFAARGWTDDAGDLPLSYGFGLRSATGDAPLRAPGASPSLGGVALPPGNASAYVDVADAYGAATTAYAAVAVRRGAWTAASLATASDAALGVALAARDADRVCQAALAIAGLAGDVAGADAVRGDVLKALVGAAALSEATAAAAGALAAAVAAAATPDLDDDAARDAAVVVGDAAAVASTAGLDAATRTHLVDAVGALLETSAADAAATALDAVGAATLLGAVPGERAVSTCAAQLCVASARDAALATPSVAAAARGDVTLVEYAVDRRGAANLTDAPVARVHVGGGRRRAAAAGGVVRVTFAHPARSPENEALLRNESVDCAARDDVVNGTSCGVDVDCSLFEGFVNPCAAGAACLAYEDAAWGSSGACRAVNATANTTTCACAVDERRSVEVVPSSEIVAREFAAAFRNDPLALGKTRLVLYTLAALAGVLVLATLWGYREDRNDHEKTNEPAETLEPLTPLRTRDRAVQNLNESLPSWARVKNARTFFARLRDEHAFLGYVLAYDEVRPRPLRALHLFTDYLWLYAVEAALFIVAFPDMGCDRYVYEAPCLEPTNAYFPAVKACQWRGADVEPSCAPNATEGASIFTYVFLLLVVSSIMVPLSSVVAHLVDVLVSPGASSAKVEVGGGGDETLKTVDEEAPMGDRVDFVVRETTVALRARRAELQKAVETGAASPKTLARFEVARGFKPKYTVTWRRLFYRGETDDERFARKTRRSVRRDLQRADRYLAEFEGLNDDEQSKLLGEYARLEQLSPLEQRIYLKNRAEDVLDEHAAEDLPPATRAGRALALVLFIAAVAFPLYYVLVAFQHIAASSKATSREWLKGVSLAVVCDIFLYSPAHVAFFNVYLPSLLRTRLRSLADLRGPSDFEFATPLREGAAAHVAAQKKHLPLAALVLAAQPKPASEATAAAAPRRNAGVAVAVWAAVLLLPELLQDLVVDELIVAGVSALMVLVVEVGQLASRDALRLLDRVGLAVWLASLVGGFVAVVAVAAACRRCYARDEAFSVFPDFLFPKSPQQRPSLWAAPEETFTPLHKIGAFFEDDVVGDDRDDDGDATPLVSPRYKADETRPPKRLGAADYKADEARQPTRLGAAAKLDLLSFDGPLSPEQQQCDALRKTAETELTRLEAHAERQRRTSHDRLERRLHKTERALSPAEARDAEAQHQRTLERVAGRGGESATSTLP</sequence>
<keyword evidence="4 7" id="KW-1133">Transmembrane helix</keyword>
<feature type="compositionally biased region" description="Basic and acidic residues" evidence="6">
    <location>
        <begin position="2004"/>
        <end position="2020"/>
    </location>
</feature>
<feature type="region of interest" description="Disordered" evidence="6">
    <location>
        <begin position="2004"/>
        <end position="2062"/>
    </location>
</feature>
<feature type="region of interest" description="Disordered" evidence="6">
    <location>
        <begin position="1924"/>
        <end position="1964"/>
    </location>
</feature>
<organism evidence="10">
    <name type="scientific">Aureococcus anophagefferens</name>
    <name type="common">Harmful bloom alga</name>
    <dbReference type="NCBI Taxonomy" id="44056"/>
    <lineage>
        <taxon>Eukaryota</taxon>
        <taxon>Sar</taxon>
        <taxon>Stramenopiles</taxon>
        <taxon>Ochrophyta</taxon>
        <taxon>Pelagophyceae</taxon>
        <taxon>Pelagomonadales</taxon>
        <taxon>Pelagomonadaceae</taxon>
        <taxon>Aureococcus</taxon>
    </lineage>
</organism>
<feature type="transmembrane region" description="Helical" evidence="7">
    <location>
        <begin position="1705"/>
        <end position="1726"/>
    </location>
</feature>
<evidence type="ECO:0000313" key="9">
    <source>
        <dbReference type="EMBL" id="EGB08441.1"/>
    </source>
</evidence>
<keyword evidence="10" id="KW-1185">Reference proteome</keyword>
<dbReference type="EMBL" id="GL833128">
    <property type="protein sequence ID" value="EGB08441.1"/>
    <property type="molecule type" value="Genomic_DNA"/>
</dbReference>
<evidence type="ECO:0000256" key="4">
    <source>
        <dbReference type="ARBA" id="ARBA00022989"/>
    </source>
</evidence>
<dbReference type="GeneID" id="20224655"/>
<evidence type="ECO:0000256" key="3">
    <source>
        <dbReference type="ARBA" id="ARBA00022737"/>
    </source>
</evidence>
<feature type="transmembrane region" description="Helical" evidence="7">
    <location>
        <begin position="1789"/>
        <end position="1807"/>
    </location>
</feature>
<keyword evidence="3" id="KW-0677">Repeat</keyword>
<dbReference type="GO" id="GO:0006816">
    <property type="term" value="P:calcium ion transport"/>
    <property type="evidence" value="ECO:0007669"/>
    <property type="project" value="TreeGrafter"/>
</dbReference>
<dbReference type="OrthoDB" id="10682428at2759"/>
<evidence type="ECO:0000256" key="7">
    <source>
        <dbReference type="SAM" id="Phobius"/>
    </source>
</evidence>
<feature type="compositionally biased region" description="Low complexity" evidence="6">
    <location>
        <begin position="15"/>
        <end position="79"/>
    </location>
</feature>
<protein>
    <recommendedName>
        <fullName evidence="8">PKD/REJ-like domain-containing protein</fullName>
    </recommendedName>
</protein>
<dbReference type="GO" id="GO:0005886">
    <property type="term" value="C:plasma membrane"/>
    <property type="evidence" value="ECO:0007669"/>
    <property type="project" value="TreeGrafter"/>
</dbReference>
<feature type="transmembrane region" description="Helical" evidence="7">
    <location>
        <begin position="1664"/>
        <end position="1685"/>
    </location>
</feature>
<feature type="transmembrane region" description="Helical" evidence="7">
    <location>
        <begin position="1819"/>
        <end position="1839"/>
    </location>
</feature>
<evidence type="ECO:0000313" key="10">
    <source>
        <dbReference type="Proteomes" id="UP000002729"/>
    </source>
</evidence>
<feature type="transmembrane region" description="Helical" evidence="7">
    <location>
        <begin position="1296"/>
        <end position="1316"/>
    </location>
</feature>
<dbReference type="Proteomes" id="UP000002729">
    <property type="component" value="Unassembled WGS sequence"/>
</dbReference>
<dbReference type="KEGG" id="aaf:AURANDRAFT_64092"/>
<dbReference type="GO" id="GO:0005261">
    <property type="term" value="F:monoatomic cation channel activity"/>
    <property type="evidence" value="ECO:0007669"/>
    <property type="project" value="TreeGrafter"/>
</dbReference>
<feature type="transmembrane region" description="Helical" evidence="7">
    <location>
        <begin position="1851"/>
        <end position="1871"/>
    </location>
</feature>
<dbReference type="RefSeq" id="XP_009037156.1">
    <property type="nucleotide sequence ID" value="XM_009038908.1"/>
</dbReference>
<feature type="compositionally biased region" description="Basic and acidic residues" evidence="6">
    <location>
        <begin position="2034"/>
        <end position="2050"/>
    </location>
</feature>
<feature type="region of interest" description="Disordered" evidence="6">
    <location>
        <begin position="15"/>
        <end position="83"/>
    </location>
</feature>
<dbReference type="InParanoid" id="F0Y8X7"/>
<feature type="transmembrane region" description="Helical" evidence="7">
    <location>
        <begin position="1396"/>
        <end position="1414"/>
    </location>
</feature>
<evidence type="ECO:0000256" key="6">
    <source>
        <dbReference type="SAM" id="MobiDB-lite"/>
    </source>
</evidence>
<gene>
    <name evidence="9" type="ORF">AURANDRAFT_64092</name>
</gene>
<evidence type="ECO:0000256" key="1">
    <source>
        <dbReference type="ARBA" id="ARBA00004370"/>
    </source>
</evidence>
<feature type="transmembrane region" description="Helical" evidence="7">
    <location>
        <begin position="1463"/>
        <end position="1488"/>
    </location>
</feature>
<comment type="subcellular location">
    <subcellularLocation>
        <location evidence="1">Membrane</location>
    </subcellularLocation>
</comment>
<dbReference type="PANTHER" id="PTHR46730">
    <property type="entry name" value="POLYCYSTIN-1"/>
    <property type="match status" value="1"/>
</dbReference>
<keyword evidence="2 7" id="KW-0812">Transmembrane</keyword>
<dbReference type="PANTHER" id="PTHR46730:SF1">
    <property type="entry name" value="PLAT DOMAIN-CONTAINING PROTEIN"/>
    <property type="match status" value="1"/>
</dbReference>
<keyword evidence="5 7" id="KW-0472">Membrane</keyword>
<evidence type="ECO:0000256" key="2">
    <source>
        <dbReference type="ARBA" id="ARBA00022692"/>
    </source>
</evidence>
<feature type="domain" description="PKD/REJ-like" evidence="8">
    <location>
        <begin position="646"/>
        <end position="981"/>
    </location>
</feature>
<reference evidence="9 10" key="1">
    <citation type="journal article" date="2011" name="Proc. Natl. Acad. Sci. U.S.A.">
        <title>Niche of harmful alga Aureococcus anophagefferens revealed through ecogenomics.</title>
        <authorList>
            <person name="Gobler C.J."/>
            <person name="Berry D.L."/>
            <person name="Dyhrman S.T."/>
            <person name="Wilhelm S.W."/>
            <person name="Salamov A."/>
            <person name="Lobanov A.V."/>
            <person name="Zhang Y."/>
            <person name="Collier J.L."/>
            <person name="Wurch L.L."/>
            <person name="Kustka A.B."/>
            <person name="Dill B.D."/>
            <person name="Shah M."/>
            <person name="VerBerkmoes N.C."/>
            <person name="Kuo A."/>
            <person name="Terry A."/>
            <person name="Pangilinan J."/>
            <person name="Lindquist E.A."/>
            <person name="Lucas S."/>
            <person name="Paulsen I.T."/>
            <person name="Hattenrath-Lehmann T.K."/>
            <person name="Talmage S.C."/>
            <person name="Walker E.A."/>
            <person name="Koch F."/>
            <person name="Burson A.M."/>
            <person name="Marcoval M.A."/>
            <person name="Tang Y.Z."/>
            <person name="Lecleir G.R."/>
            <person name="Coyne K.J."/>
            <person name="Berg G.M."/>
            <person name="Bertrand E.M."/>
            <person name="Saito M.A."/>
            <person name="Gladyshev V.N."/>
            <person name="Grigoriev I.V."/>
        </authorList>
    </citation>
    <scope>NUCLEOTIDE SEQUENCE [LARGE SCALE GENOMIC DNA]</scope>
    <source>
        <strain evidence="10">CCMP 1984</strain>
    </source>
</reference>
<dbReference type="Gene3D" id="2.60.40.10">
    <property type="entry name" value="Immunoglobulins"/>
    <property type="match status" value="1"/>
</dbReference>
<dbReference type="InterPro" id="IPR002859">
    <property type="entry name" value="PKD/REJ-like"/>
</dbReference>
<proteinExistence type="predicted"/>
<dbReference type="Pfam" id="PF02010">
    <property type="entry name" value="REJ"/>
    <property type="match status" value="1"/>
</dbReference>
<name>F0Y8X7_AURAN</name>